<sequence>MELSHASQPEAYYLEKGILVPNNCVPVLVYRNVFPVPVDRESARAHCEGNHWEMRGEWGPFWDAHFHPNTHECYGLCLSLVKYVNTLPDASAAILQGSSKLALGRERVGTTGGAEIHVRAGDVIVVPAGVSHRSLTEDGGYRYIGVYPEECPKWRSNWCKGGESMTKLEEEIRAVGVPDHDPVFGKDGPLVVLWKKAMRGNKL</sequence>
<dbReference type="EMBL" id="MVGC01000001">
    <property type="protein sequence ID" value="RJE27602.1"/>
    <property type="molecule type" value="Genomic_DNA"/>
</dbReference>
<reference evidence="2" key="1">
    <citation type="submission" date="2017-02" db="EMBL/GenBank/DDBJ databases">
        <authorList>
            <person name="Tafer H."/>
            <person name="Lopandic K."/>
        </authorList>
    </citation>
    <scope>NUCLEOTIDE SEQUENCE [LARGE SCALE GENOMIC DNA]</scope>
    <source>
        <strain evidence="2">CBS 366.77</strain>
    </source>
</reference>
<dbReference type="InterPro" id="IPR011051">
    <property type="entry name" value="RmlC_Cupin_sf"/>
</dbReference>
<dbReference type="AlphaFoldDB" id="A0A3A2ZWT7"/>
<dbReference type="Proteomes" id="UP000266188">
    <property type="component" value="Unassembled WGS sequence"/>
</dbReference>
<dbReference type="PANTHER" id="PTHR36448">
    <property type="entry name" value="BLR7373 PROTEIN"/>
    <property type="match status" value="1"/>
</dbReference>
<organism evidence="1 2">
    <name type="scientific">Aspergillus sclerotialis</name>
    <dbReference type="NCBI Taxonomy" id="2070753"/>
    <lineage>
        <taxon>Eukaryota</taxon>
        <taxon>Fungi</taxon>
        <taxon>Dikarya</taxon>
        <taxon>Ascomycota</taxon>
        <taxon>Pezizomycotina</taxon>
        <taxon>Eurotiomycetes</taxon>
        <taxon>Eurotiomycetidae</taxon>
        <taxon>Eurotiales</taxon>
        <taxon>Aspergillaceae</taxon>
        <taxon>Aspergillus</taxon>
        <taxon>Aspergillus subgen. Polypaecilum</taxon>
    </lineage>
</organism>
<evidence type="ECO:0008006" key="3">
    <source>
        <dbReference type="Google" id="ProtNLM"/>
    </source>
</evidence>
<dbReference type="OrthoDB" id="2446447at2759"/>
<dbReference type="InterPro" id="IPR014710">
    <property type="entry name" value="RmlC-like_jellyroll"/>
</dbReference>
<name>A0A3A2ZWT7_9EURO</name>
<keyword evidence="2" id="KW-1185">Reference proteome</keyword>
<dbReference type="PANTHER" id="PTHR36448:SF2">
    <property type="entry name" value="CUPIN TYPE-1 DOMAIN-CONTAINING PROTEIN"/>
    <property type="match status" value="1"/>
</dbReference>
<accession>A0A3A2ZWT7</accession>
<proteinExistence type="predicted"/>
<dbReference type="InterPro" id="IPR047121">
    <property type="entry name" value="YjiB-like"/>
</dbReference>
<dbReference type="CDD" id="cd02219">
    <property type="entry name" value="cupin_YjlB-like"/>
    <property type="match status" value="1"/>
</dbReference>
<dbReference type="SUPFAM" id="SSF51182">
    <property type="entry name" value="RmlC-like cupins"/>
    <property type="match status" value="1"/>
</dbReference>
<evidence type="ECO:0000313" key="2">
    <source>
        <dbReference type="Proteomes" id="UP000266188"/>
    </source>
</evidence>
<comment type="caution">
    <text evidence="1">The sequence shown here is derived from an EMBL/GenBank/DDBJ whole genome shotgun (WGS) entry which is preliminary data.</text>
</comment>
<protein>
    <recommendedName>
        <fullName evidence="3">Cupin type-1 domain-containing protein</fullName>
    </recommendedName>
</protein>
<dbReference type="Gene3D" id="2.60.120.10">
    <property type="entry name" value="Jelly Rolls"/>
    <property type="match status" value="1"/>
</dbReference>
<gene>
    <name evidence="1" type="ORF">PHISCL_00027</name>
</gene>
<evidence type="ECO:0000313" key="1">
    <source>
        <dbReference type="EMBL" id="RJE27602.1"/>
    </source>
</evidence>